<dbReference type="AlphaFoldDB" id="A0AAJ0C073"/>
<protein>
    <submittedName>
        <fullName evidence="2">Uncharacterized protein</fullName>
    </submittedName>
</protein>
<dbReference type="EMBL" id="MU839009">
    <property type="protein sequence ID" value="KAK1767072.1"/>
    <property type="molecule type" value="Genomic_DNA"/>
</dbReference>
<organism evidence="2 3">
    <name type="scientific">Phialemonium atrogriseum</name>
    <dbReference type="NCBI Taxonomy" id="1093897"/>
    <lineage>
        <taxon>Eukaryota</taxon>
        <taxon>Fungi</taxon>
        <taxon>Dikarya</taxon>
        <taxon>Ascomycota</taxon>
        <taxon>Pezizomycotina</taxon>
        <taxon>Sordariomycetes</taxon>
        <taxon>Sordariomycetidae</taxon>
        <taxon>Cephalothecales</taxon>
        <taxon>Cephalothecaceae</taxon>
        <taxon>Phialemonium</taxon>
    </lineage>
</organism>
<evidence type="ECO:0000313" key="3">
    <source>
        <dbReference type="Proteomes" id="UP001244011"/>
    </source>
</evidence>
<accession>A0AAJ0C073</accession>
<feature type="compositionally biased region" description="Low complexity" evidence="1">
    <location>
        <begin position="82"/>
        <end position="93"/>
    </location>
</feature>
<keyword evidence="3" id="KW-1185">Reference proteome</keyword>
<sequence>MPANDQQKGKRRAGPEATAQPAKRQKRKAQENETPATRGPNTNHAQPAPSQAQSANPAASTALLEGEISPKNFGSVPKRRGSSSSSTSSTTTSLLAPPPRKRRRRASPHPPVSGLTRASLAALLPGSAFGHAAPIIARRHWTVKDEHALRKTGWTPSDEAALAARLRPRDPAARKPGTPVHAEVLAWRAMAALFGCEPPDLFRYGLKLLRDDDDDSGGAGAGGGGGEKHELFDPPRFWPGLLRLLPHPFWGGDVAALRLALQLAVMHRAGPGGHAGPLAPPWSRAEPGFVGWLRELQALRRSDGDGDGDKLGGFDGWRREMEDAERRVEVAGVAEFRSRVQVRDRTGMRELDELIEYGARELAGGVVEPVPAYERFLFMVRGEDVEMVTTALNSMYSTSGDDEEVRVIVDAAAEAGKKQRRKPDLTVVDFFRTYWHGLPERDREVTEADTQWLLEQKRMAIIAERREALIRHRLQAAGERLDLLDIPPFDPDPDFHLYCYVNEAQLFTIRGRRPPPATYRWAREHLGSRADAMTLHASATMARCLGPTTGAAGLLIDGRVQAPVFNPAGAYFSHVENLRSRPGLLYSSRELAGRPSPPATKKDLVAFAAWLRGRFPRPKG</sequence>
<evidence type="ECO:0000313" key="2">
    <source>
        <dbReference type="EMBL" id="KAK1767072.1"/>
    </source>
</evidence>
<feature type="region of interest" description="Disordered" evidence="1">
    <location>
        <begin position="1"/>
        <end position="114"/>
    </location>
</feature>
<name>A0AAJ0C073_9PEZI</name>
<gene>
    <name evidence="2" type="ORF">QBC33DRAFT_587319</name>
</gene>
<feature type="compositionally biased region" description="Polar residues" evidence="1">
    <location>
        <begin position="32"/>
        <end position="44"/>
    </location>
</feature>
<dbReference type="RefSeq" id="XP_060283285.1">
    <property type="nucleotide sequence ID" value="XM_060431512.1"/>
</dbReference>
<feature type="compositionally biased region" description="Low complexity" evidence="1">
    <location>
        <begin position="45"/>
        <end position="62"/>
    </location>
</feature>
<comment type="caution">
    <text evidence="2">The sequence shown here is derived from an EMBL/GenBank/DDBJ whole genome shotgun (WGS) entry which is preliminary data.</text>
</comment>
<proteinExistence type="predicted"/>
<dbReference type="Proteomes" id="UP001244011">
    <property type="component" value="Unassembled WGS sequence"/>
</dbReference>
<evidence type="ECO:0000256" key="1">
    <source>
        <dbReference type="SAM" id="MobiDB-lite"/>
    </source>
</evidence>
<dbReference type="GeneID" id="85314699"/>
<reference evidence="2" key="1">
    <citation type="submission" date="2023-06" db="EMBL/GenBank/DDBJ databases">
        <title>Genome-scale phylogeny and comparative genomics of the fungal order Sordariales.</title>
        <authorList>
            <consortium name="Lawrence Berkeley National Laboratory"/>
            <person name="Hensen N."/>
            <person name="Bonometti L."/>
            <person name="Westerberg I."/>
            <person name="Brannstrom I.O."/>
            <person name="Guillou S."/>
            <person name="Cros-Aarteil S."/>
            <person name="Calhoun S."/>
            <person name="Haridas S."/>
            <person name="Kuo A."/>
            <person name="Mondo S."/>
            <person name="Pangilinan J."/>
            <person name="Riley R."/>
            <person name="Labutti K."/>
            <person name="Andreopoulos B."/>
            <person name="Lipzen A."/>
            <person name="Chen C."/>
            <person name="Yanf M."/>
            <person name="Daum C."/>
            <person name="Ng V."/>
            <person name="Clum A."/>
            <person name="Steindorff A."/>
            <person name="Ohm R."/>
            <person name="Martin F."/>
            <person name="Silar P."/>
            <person name="Natvig D."/>
            <person name="Lalanne C."/>
            <person name="Gautier V."/>
            <person name="Ament-Velasquez S.L."/>
            <person name="Kruys A."/>
            <person name="Hutchinson M.I."/>
            <person name="Powell A.J."/>
            <person name="Barry K."/>
            <person name="Miller A.N."/>
            <person name="Grigoriev I.V."/>
            <person name="Debuchy R."/>
            <person name="Gladieux P."/>
            <person name="Thoren M.H."/>
            <person name="Johannesson H."/>
        </authorList>
    </citation>
    <scope>NUCLEOTIDE SEQUENCE</scope>
    <source>
        <strain evidence="2">8032-3</strain>
    </source>
</reference>